<dbReference type="GO" id="GO:0000813">
    <property type="term" value="C:ESCRT I complex"/>
    <property type="evidence" value="ECO:0007669"/>
    <property type="project" value="TreeGrafter"/>
</dbReference>
<dbReference type="SUPFAM" id="SSF140111">
    <property type="entry name" value="Endosomal sorting complex assembly domain"/>
    <property type="match status" value="1"/>
</dbReference>
<comment type="similarity">
    <text evidence="2">Belongs to the ubiquitin-conjugating enzyme family. UEV subfamily.</text>
</comment>
<comment type="subcellular location">
    <subcellularLocation>
        <location evidence="1">Endosome</location>
    </subcellularLocation>
</comment>
<evidence type="ECO:0000256" key="6">
    <source>
        <dbReference type="ARBA" id="ARBA00023054"/>
    </source>
</evidence>
<sequence length="317" mass="33863">MAPPAPPASAAQHQFLDTALPYADDVKWLVPDHLATLAEAFPSLRPRTALFTHDDGRAARLLQAAGTIPIVHAGGSYDLPAVVWLPERYPRCPPLVFLSPARGTVLRTDHPLVDRSGLVAAAAAAPYLRSWAFPSSNLRDLVRSLSHAFGIDPPLLPAEVAYRREALAAMACADVAALRSASEAEMDALFAVQAELRVRGVAADGVVRRAGEEVDALERRLQDVTVAAYALEAWVAANRATVAAHGDAQAGAAVQPADALSVQRLECAAMDLALEDSMYALDEAVQGGAVPFSGYLRSVRALAREQFFQRALWTKLC</sequence>
<evidence type="ECO:0000256" key="1">
    <source>
        <dbReference type="ARBA" id="ARBA00004177"/>
    </source>
</evidence>
<dbReference type="InterPro" id="IPR037202">
    <property type="entry name" value="ESCRT_assembly_dom"/>
</dbReference>
<feature type="domain" description="UEV" evidence="9">
    <location>
        <begin position="10"/>
        <end position="159"/>
    </location>
</feature>
<proteinExistence type="inferred from homology"/>
<dbReference type="Proteomes" id="UP000324705">
    <property type="component" value="Chromosome 5B"/>
</dbReference>
<dbReference type="SUPFAM" id="SSF54495">
    <property type="entry name" value="UBC-like"/>
    <property type="match status" value="1"/>
</dbReference>
<keyword evidence="11" id="KW-1185">Reference proteome</keyword>
<dbReference type="Pfam" id="PF09454">
    <property type="entry name" value="Vps23_core"/>
    <property type="match status" value="1"/>
</dbReference>
<accession>A0A9R0XKZ2</accession>
<dbReference type="EMBL" id="LT934120">
    <property type="protein sequence ID" value="VAI38725.1"/>
    <property type="molecule type" value="Genomic_DNA"/>
</dbReference>
<evidence type="ECO:0000256" key="3">
    <source>
        <dbReference type="ARBA" id="ARBA00022448"/>
    </source>
</evidence>
<evidence type="ECO:0000259" key="8">
    <source>
        <dbReference type="PROSITE" id="PS51312"/>
    </source>
</evidence>
<evidence type="ECO:0000256" key="7">
    <source>
        <dbReference type="PROSITE-ProRule" id="PRU00644"/>
    </source>
</evidence>
<dbReference type="GO" id="GO:0015031">
    <property type="term" value="P:protein transport"/>
    <property type="evidence" value="ECO:0007669"/>
    <property type="project" value="UniProtKB-UniRule"/>
</dbReference>
<evidence type="ECO:0000259" key="9">
    <source>
        <dbReference type="PROSITE" id="PS51322"/>
    </source>
</evidence>
<dbReference type="GO" id="GO:0008333">
    <property type="term" value="P:endosome to lysosome transport"/>
    <property type="evidence" value="ECO:0007669"/>
    <property type="project" value="TreeGrafter"/>
</dbReference>
<dbReference type="PANTHER" id="PTHR23306:SF23">
    <property type="entry name" value="UEV DOMAIN-CONTAINING PROTEIN"/>
    <property type="match status" value="1"/>
</dbReference>
<feature type="domain" description="SB" evidence="8">
    <location>
        <begin position="258"/>
        <end position="317"/>
    </location>
</feature>
<dbReference type="CDD" id="cd11685">
    <property type="entry name" value="UEV_TSG101-like"/>
    <property type="match status" value="1"/>
</dbReference>
<dbReference type="InterPro" id="IPR017916">
    <property type="entry name" value="SB_dom"/>
</dbReference>
<dbReference type="PROSITE" id="PS51312">
    <property type="entry name" value="SB"/>
    <property type="match status" value="1"/>
</dbReference>
<evidence type="ECO:0008006" key="12">
    <source>
        <dbReference type="Google" id="ProtNLM"/>
    </source>
</evidence>
<dbReference type="Gramene" id="TRITD5Bv1G226890.1">
    <property type="protein sequence ID" value="TRITD5Bv1G226890.1"/>
    <property type="gene ID" value="TRITD5Bv1G226890"/>
</dbReference>
<evidence type="ECO:0000256" key="5">
    <source>
        <dbReference type="ARBA" id="ARBA00022927"/>
    </source>
</evidence>
<organism evidence="10 11">
    <name type="scientific">Triticum turgidum subsp. durum</name>
    <name type="common">Durum wheat</name>
    <name type="synonym">Triticum durum</name>
    <dbReference type="NCBI Taxonomy" id="4567"/>
    <lineage>
        <taxon>Eukaryota</taxon>
        <taxon>Viridiplantae</taxon>
        <taxon>Streptophyta</taxon>
        <taxon>Embryophyta</taxon>
        <taxon>Tracheophyta</taxon>
        <taxon>Spermatophyta</taxon>
        <taxon>Magnoliopsida</taxon>
        <taxon>Liliopsida</taxon>
        <taxon>Poales</taxon>
        <taxon>Poaceae</taxon>
        <taxon>BOP clade</taxon>
        <taxon>Pooideae</taxon>
        <taxon>Triticodae</taxon>
        <taxon>Triticeae</taxon>
        <taxon>Triticinae</taxon>
        <taxon>Triticum</taxon>
    </lineage>
</organism>
<keyword evidence="4" id="KW-0967">Endosome</keyword>
<dbReference type="Pfam" id="PF05743">
    <property type="entry name" value="UEV"/>
    <property type="match status" value="1"/>
</dbReference>
<name>A0A9R0XKZ2_TRITD</name>
<reference evidence="10 11" key="1">
    <citation type="submission" date="2017-09" db="EMBL/GenBank/DDBJ databases">
        <authorList>
            <consortium name="International Durum Wheat Genome Sequencing Consortium (IDWGSC)"/>
            <person name="Milanesi L."/>
        </authorList>
    </citation>
    <scope>NUCLEOTIDE SEQUENCE [LARGE SCALE GENOMIC DNA]</scope>
    <source>
        <strain evidence="11">cv. Svevo</strain>
    </source>
</reference>
<protein>
    <recommendedName>
        <fullName evidence="12">UEV domain-containing protein</fullName>
    </recommendedName>
</protein>
<evidence type="ECO:0000313" key="11">
    <source>
        <dbReference type="Proteomes" id="UP000324705"/>
    </source>
</evidence>
<dbReference type="InterPro" id="IPR052070">
    <property type="entry name" value="ESCRT-I_UEV_domain"/>
</dbReference>
<dbReference type="Gene3D" id="6.10.140.820">
    <property type="match status" value="1"/>
</dbReference>
<keyword evidence="6" id="KW-0175">Coiled coil</keyword>
<dbReference type="InterPro" id="IPR008883">
    <property type="entry name" value="UEV_N"/>
</dbReference>
<keyword evidence="5 7" id="KW-0653">Protein transport</keyword>
<dbReference type="GO" id="GO:0043130">
    <property type="term" value="F:ubiquitin binding"/>
    <property type="evidence" value="ECO:0007669"/>
    <property type="project" value="TreeGrafter"/>
</dbReference>
<evidence type="ECO:0000256" key="2">
    <source>
        <dbReference type="ARBA" id="ARBA00009594"/>
    </source>
</evidence>
<dbReference type="OMA" id="VCKETMS"/>
<dbReference type="AlphaFoldDB" id="A0A9R0XKZ2"/>
<dbReference type="Gene3D" id="3.10.110.10">
    <property type="entry name" value="Ubiquitin Conjugating Enzyme"/>
    <property type="match status" value="1"/>
</dbReference>
<keyword evidence="3 7" id="KW-0813">Transport</keyword>
<dbReference type="InterPro" id="IPR016135">
    <property type="entry name" value="UBQ-conjugating_enzyme/RWD"/>
</dbReference>
<dbReference type="PROSITE" id="PS51322">
    <property type="entry name" value="UEV"/>
    <property type="match status" value="1"/>
</dbReference>
<evidence type="ECO:0000313" key="10">
    <source>
        <dbReference type="EMBL" id="VAI38725.1"/>
    </source>
</evidence>
<evidence type="ECO:0000256" key="4">
    <source>
        <dbReference type="ARBA" id="ARBA00022753"/>
    </source>
</evidence>
<gene>
    <name evidence="10" type="ORF">TRITD_5Bv1G226890</name>
</gene>
<dbReference type="PANTHER" id="PTHR23306">
    <property type="entry name" value="TUMOR SUSCEPTIBILITY GENE 101 PROTEIN-RELATED"/>
    <property type="match status" value="1"/>
</dbReference>